<evidence type="ECO:0000313" key="9">
    <source>
        <dbReference type="EMBL" id="VEU34017.1"/>
    </source>
</evidence>
<accession>A0A448YW24</accession>
<evidence type="ECO:0000256" key="3">
    <source>
        <dbReference type="ARBA" id="ARBA00022448"/>
    </source>
</evidence>
<evidence type="ECO:0000256" key="2">
    <source>
        <dbReference type="ARBA" id="ARBA00006690"/>
    </source>
</evidence>
<keyword evidence="3" id="KW-0813">Transport</keyword>
<proteinExistence type="inferred from homology"/>
<feature type="transmembrane region" description="Helical" evidence="8">
    <location>
        <begin position="508"/>
        <end position="529"/>
    </location>
</feature>
<organism evidence="9 10">
    <name type="scientific">Pseudo-nitzschia multistriata</name>
    <dbReference type="NCBI Taxonomy" id="183589"/>
    <lineage>
        <taxon>Eukaryota</taxon>
        <taxon>Sar</taxon>
        <taxon>Stramenopiles</taxon>
        <taxon>Ochrophyta</taxon>
        <taxon>Bacillariophyta</taxon>
        <taxon>Bacillariophyceae</taxon>
        <taxon>Bacillariophycidae</taxon>
        <taxon>Bacillariales</taxon>
        <taxon>Bacillariaceae</taxon>
        <taxon>Pseudo-nitzschia</taxon>
    </lineage>
</organism>
<feature type="transmembrane region" description="Helical" evidence="8">
    <location>
        <begin position="536"/>
        <end position="555"/>
    </location>
</feature>
<reference evidence="9 10" key="1">
    <citation type="submission" date="2019-01" db="EMBL/GenBank/DDBJ databases">
        <authorList>
            <person name="Ferrante I. M."/>
        </authorList>
    </citation>
    <scope>NUCLEOTIDE SEQUENCE [LARGE SCALE GENOMIC DNA]</scope>
    <source>
        <strain evidence="9 10">B856</strain>
    </source>
</reference>
<feature type="compositionally biased region" description="Low complexity" evidence="7">
    <location>
        <begin position="14"/>
        <end position="24"/>
    </location>
</feature>
<evidence type="ECO:0000256" key="4">
    <source>
        <dbReference type="ARBA" id="ARBA00022692"/>
    </source>
</evidence>
<gene>
    <name evidence="9" type="ORF">PSNMU_V1.4_AUG-EV-PASAV3_0006070</name>
</gene>
<evidence type="ECO:0000256" key="1">
    <source>
        <dbReference type="ARBA" id="ARBA00004141"/>
    </source>
</evidence>
<evidence type="ECO:0000256" key="5">
    <source>
        <dbReference type="ARBA" id="ARBA00022989"/>
    </source>
</evidence>
<feature type="transmembrane region" description="Helical" evidence="8">
    <location>
        <begin position="437"/>
        <end position="461"/>
    </location>
</feature>
<feature type="compositionally biased region" description="Acidic residues" evidence="7">
    <location>
        <begin position="91"/>
        <end position="122"/>
    </location>
</feature>
<feature type="region of interest" description="Disordered" evidence="7">
    <location>
        <begin position="1"/>
        <end position="129"/>
    </location>
</feature>
<sequence>MLRRALDEAEQNHEQQQPQEPQLQRNHRPRAEEVEGSERSGLIPPIHKKYGSTSVSSNRGKGGLGGDADYHHDHDNYHSHNHIHTRRVNYPDEEDDDEDDDDDDEEEAEYLSDTDADDDWATEEAPFSEREWPRRAGRFLARTWGLARGCLSFVLNVDNVWDSPAFATERGAGGASKRKKCVVFFWFAVLAGSYTIERVSFKLLVDRSGPFRLVAVSAVVAFHALLAGGSLLLSAVWSGRRGEREGPWGSSGAASAPALRALGIPVVDAGLMALLDTVHMMLVFLTGYHVAPTQTVILVQWTLPLTALLSQFFHGDGCVAACLPHQGPSERGHPSAGAGTAAGRPLPGWGGLSIEHVVGSVVISLAVLLALAPSIYTTLVDNEYFRYASPTKIPTQTAYNTILFVSSCLPAAASQLYKEHVFHKHKQPVHQDHLNFVLSVFQLVFAAIVSPLAYVLLGFAASDDWTELYPSSGFGKNLAEGLECFAGVLDEEEAENGFYDEANCRNSFSLVALYAFSVIGVGVAVDKIVNGGATKVMYRGVSAGIILSVTSLYLYDLHIPDFNYGPAIDSLNLVCLILLVVGSEIYHRVSLQDASFETVYPEIESFFDDITE</sequence>
<dbReference type="Proteomes" id="UP000291116">
    <property type="component" value="Unassembled WGS sequence"/>
</dbReference>
<dbReference type="EMBL" id="CAACVS010000016">
    <property type="protein sequence ID" value="VEU34017.1"/>
    <property type="molecule type" value="Genomic_DNA"/>
</dbReference>
<dbReference type="Pfam" id="PF08627">
    <property type="entry name" value="CRT-like"/>
    <property type="match status" value="1"/>
</dbReference>
<comment type="similarity">
    <text evidence="2">Belongs to the CRT-like transporter family.</text>
</comment>
<feature type="transmembrane region" description="Helical" evidence="8">
    <location>
        <begin position="183"/>
        <end position="201"/>
    </location>
</feature>
<feature type="transmembrane region" description="Helical" evidence="8">
    <location>
        <begin position="567"/>
        <end position="586"/>
    </location>
</feature>
<keyword evidence="10" id="KW-1185">Reference proteome</keyword>
<evidence type="ECO:0000256" key="7">
    <source>
        <dbReference type="SAM" id="MobiDB-lite"/>
    </source>
</evidence>
<feature type="compositionally biased region" description="Basic and acidic residues" evidence="7">
    <location>
        <begin position="68"/>
        <end position="78"/>
    </location>
</feature>
<protein>
    <submittedName>
        <fullName evidence="9">Uncharacterized protein</fullName>
    </submittedName>
</protein>
<feature type="compositionally biased region" description="Basic and acidic residues" evidence="7">
    <location>
        <begin position="29"/>
        <end position="38"/>
    </location>
</feature>
<name>A0A448YW24_9STRA</name>
<dbReference type="AlphaFoldDB" id="A0A448YW24"/>
<keyword evidence="4 8" id="KW-0812">Transmembrane</keyword>
<dbReference type="OrthoDB" id="416555at2759"/>
<dbReference type="GO" id="GO:0016020">
    <property type="term" value="C:membrane"/>
    <property type="evidence" value="ECO:0007669"/>
    <property type="project" value="UniProtKB-SubCell"/>
</dbReference>
<evidence type="ECO:0000313" key="10">
    <source>
        <dbReference type="Proteomes" id="UP000291116"/>
    </source>
</evidence>
<comment type="subcellular location">
    <subcellularLocation>
        <location evidence="1">Membrane</location>
        <topology evidence="1">Multi-pass membrane protein</topology>
    </subcellularLocation>
</comment>
<feature type="compositionally biased region" description="Basic and acidic residues" evidence="7">
    <location>
        <begin position="1"/>
        <end position="13"/>
    </location>
</feature>
<evidence type="ECO:0000256" key="8">
    <source>
        <dbReference type="SAM" id="Phobius"/>
    </source>
</evidence>
<dbReference type="InterPro" id="IPR013936">
    <property type="entry name" value="CRT-like"/>
</dbReference>
<feature type="transmembrane region" description="Helical" evidence="8">
    <location>
        <begin position="357"/>
        <end position="377"/>
    </location>
</feature>
<keyword evidence="6 8" id="KW-0472">Membrane</keyword>
<evidence type="ECO:0000256" key="6">
    <source>
        <dbReference type="ARBA" id="ARBA00023136"/>
    </source>
</evidence>
<keyword evidence="5 8" id="KW-1133">Transmembrane helix</keyword>
<feature type="transmembrane region" description="Helical" evidence="8">
    <location>
        <begin position="213"/>
        <end position="237"/>
    </location>
</feature>